<name>A0A2P5Y573_GOSBA</name>
<dbReference type="EMBL" id="KZ663685">
    <property type="protein sequence ID" value="PPS10739.1"/>
    <property type="molecule type" value="Genomic_DNA"/>
</dbReference>
<dbReference type="AlphaFoldDB" id="A0A2P5Y573"/>
<reference evidence="1 2" key="1">
    <citation type="submission" date="2015-01" db="EMBL/GenBank/DDBJ databases">
        <title>Genome of allotetraploid Gossypium barbadense reveals genomic plasticity and fiber elongation in cotton evolution.</title>
        <authorList>
            <person name="Chen X."/>
            <person name="Liu X."/>
            <person name="Zhao B."/>
            <person name="Zheng H."/>
            <person name="Hu Y."/>
            <person name="Lu G."/>
            <person name="Yang C."/>
            <person name="Chen J."/>
            <person name="Shan C."/>
            <person name="Zhang L."/>
            <person name="Zhou Y."/>
            <person name="Wang L."/>
            <person name="Guo W."/>
            <person name="Bai Y."/>
            <person name="Ruan J."/>
            <person name="Shangguan X."/>
            <person name="Mao Y."/>
            <person name="Jiang J."/>
            <person name="Zhu Y."/>
            <person name="Lei J."/>
            <person name="Kang H."/>
            <person name="Chen S."/>
            <person name="He X."/>
            <person name="Wang R."/>
            <person name="Wang Y."/>
            <person name="Chen J."/>
            <person name="Wang L."/>
            <person name="Yu S."/>
            <person name="Wang B."/>
            <person name="Wei J."/>
            <person name="Song S."/>
            <person name="Lu X."/>
            <person name="Gao Z."/>
            <person name="Gu W."/>
            <person name="Deng X."/>
            <person name="Ma D."/>
            <person name="Wang S."/>
            <person name="Liang W."/>
            <person name="Fang L."/>
            <person name="Cai C."/>
            <person name="Zhu X."/>
            <person name="Zhou B."/>
            <person name="Zhang Y."/>
            <person name="Chen Z."/>
            <person name="Xu S."/>
            <person name="Zhu R."/>
            <person name="Wang S."/>
            <person name="Zhang T."/>
            <person name="Zhao G."/>
        </authorList>
    </citation>
    <scope>NUCLEOTIDE SEQUENCE [LARGE SCALE GENOMIC DNA]</scope>
    <source>
        <strain evidence="2">cv. Xinhai21</strain>
        <tissue evidence="1">Leaf</tissue>
    </source>
</reference>
<gene>
    <name evidence="1" type="ORF">GOBAR_AA09911</name>
</gene>
<dbReference type="Proteomes" id="UP000239757">
    <property type="component" value="Unassembled WGS sequence"/>
</dbReference>
<accession>A0A2P5Y573</accession>
<evidence type="ECO:0000313" key="2">
    <source>
        <dbReference type="Proteomes" id="UP000239757"/>
    </source>
</evidence>
<dbReference type="OrthoDB" id="998961at2759"/>
<evidence type="ECO:0000313" key="1">
    <source>
        <dbReference type="EMBL" id="PPS10739.1"/>
    </source>
</evidence>
<organism evidence="1 2">
    <name type="scientific">Gossypium barbadense</name>
    <name type="common">Sea Island cotton</name>
    <name type="synonym">Hibiscus barbadensis</name>
    <dbReference type="NCBI Taxonomy" id="3634"/>
    <lineage>
        <taxon>Eukaryota</taxon>
        <taxon>Viridiplantae</taxon>
        <taxon>Streptophyta</taxon>
        <taxon>Embryophyta</taxon>
        <taxon>Tracheophyta</taxon>
        <taxon>Spermatophyta</taxon>
        <taxon>Magnoliopsida</taxon>
        <taxon>eudicotyledons</taxon>
        <taxon>Gunneridae</taxon>
        <taxon>Pentapetalae</taxon>
        <taxon>rosids</taxon>
        <taxon>malvids</taxon>
        <taxon>Malvales</taxon>
        <taxon>Malvaceae</taxon>
        <taxon>Malvoideae</taxon>
        <taxon>Gossypium</taxon>
    </lineage>
</organism>
<sequence length="215" mass="24517">MHQNQGKNLHKPCLSNIKGPIYEERRLQIEELDEWWTQKSRTPDKPKLNQDELTDSPNQLKVGDKVLLDAVDPRIATSEPNGVIPLTVLNIFPYGTIEIIHPKFVTFKGKSFSLTRDAISFHGCATWPWAKLPKQLGRETRSCLETVVETENLTRVCDMPVSFTRGRHCQKEHERGLSYTGCAIQLCAPTCPRNTSVGQMSDAPKFKNHEMYRLN</sequence>
<proteinExistence type="predicted"/>
<protein>
    <submittedName>
        <fullName evidence="1">Uncharacterized protein</fullName>
    </submittedName>
</protein>